<comment type="caution">
    <text evidence="2">The sequence shown here is derived from an EMBL/GenBank/DDBJ whole genome shotgun (WGS) entry which is preliminary data.</text>
</comment>
<protein>
    <recommendedName>
        <fullName evidence="4">PE-PGRS family protein</fullName>
    </recommendedName>
</protein>
<organism evidence="2 3">
    <name type="scientific">Mycolicibacterium sphagni</name>
    <dbReference type="NCBI Taxonomy" id="1786"/>
    <lineage>
        <taxon>Bacteria</taxon>
        <taxon>Bacillati</taxon>
        <taxon>Actinomycetota</taxon>
        <taxon>Actinomycetes</taxon>
        <taxon>Mycobacteriales</taxon>
        <taxon>Mycobacteriaceae</taxon>
        <taxon>Mycolicibacterium</taxon>
    </lineage>
</organism>
<feature type="compositionally biased region" description="Low complexity" evidence="1">
    <location>
        <begin position="362"/>
        <end position="390"/>
    </location>
</feature>
<dbReference type="Proteomes" id="UP000708347">
    <property type="component" value="Unassembled WGS sequence"/>
</dbReference>
<accession>A0ABX2JNQ7</accession>
<evidence type="ECO:0000256" key="1">
    <source>
        <dbReference type="SAM" id="MobiDB-lite"/>
    </source>
</evidence>
<evidence type="ECO:0000313" key="3">
    <source>
        <dbReference type="Proteomes" id="UP000708347"/>
    </source>
</evidence>
<dbReference type="RefSeq" id="WP_174396368.1">
    <property type="nucleotide sequence ID" value="NZ_VBSB01000002.1"/>
</dbReference>
<keyword evidence="3" id="KW-1185">Reference proteome</keyword>
<sequence>MPAISRPFIAAGVAVVGTSAIAMSPVVVPPPSLRAEAAIQLTAATDWADVFSQAGANAQALFDTWREAPAPILQQIAANLATYLMELPDLPGIAAQVQADFQAALAAPLAPDTSTLDNTHRTFYELLPAIMQLPGIPDLLQLSISPTGKQLLAFSTTALSGVILGMAGPVLGPLVVLAASLESIRTDLGAATPDVASAMSTLTSIPAAMTDAFLNGGEHVDLTALAKAFGPAIGVSFPDGVEVGIALGGLLSPGGSIFNALDFAYDNDLLGVLHIHVPLATGTAVGPFGAMMEFARTIAKAIGWQAPASSAVAQSAAVKSSLAAASEVPSSVVNSATPTVSVPITAKASTGRVVKIDKGARASRSAGSADATAKRTSAAAGSGKASSARTKPARAAS</sequence>
<gene>
    <name evidence="2" type="ORF">FEG63_02310</name>
</gene>
<dbReference type="EMBL" id="VBSB01000002">
    <property type="protein sequence ID" value="NTY58384.1"/>
    <property type="molecule type" value="Genomic_DNA"/>
</dbReference>
<evidence type="ECO:0000313" key="2">
    <source>
        <dbReference type="EMBL" id="NTY58384.1"/>
    </source>
</evidence>
<dbReference type="InterPro" id="IPR049934">
    <property type="entry name" value="GjpA-like"/>
</dbReference>
<dbReference type="NCBIfam" id="NF033942">
    <property type="entry name" value="GjpA"/>
    <property type="match status" value="1"/>
</dbReference>
<evidence type="ECO:0008006" key="4">
    <source>
        <dbReference type="Google" id="ProtNLM"/>
    </source>
</evidence>
<proteinExistence type="predicted"/>
<feature type="region of interest" description="Disordered" evidence="1">
    <location>
        <begin position="357"/>
        <end position="397"/>
    </location>
</feature>
<name>A0ABX2JNQ7_9MYCO</name>
<reference evidence="2 3" key="1">
    <citation type="submission" date="2019-05" db="EMBL/GenBank/DDBJ databases">
        <title>Mycolicibacterium sphagni ENV482 genome assembly.</title>
        <authorList>
            <person name="Chen W."/>
            <person name="Faulkner N.W."/>
            <person name="Hyman M.R."/>
        </authorList>
    </citation>
    <scope>NUCLEOTIDE SEQUENCE [LARGE SCALE GENOMIC DNA]</scope>
    <source>
        <strain evidence="2 3">ENV482</strain>
    </source>
</reference>